<dbReference type="PANTHER" id="PTHR43822:SF16">
    <property type="entry name" value="3-ISOPROPYLMALATE DEHYDRATASE LARGE SUBUNIT 2"/>
    <property type="match status" value="1"/>
</dbReference>
<dbReference type="GO" id="GO:0051536">
    <property type="term" value="F:iron-sulfur cluster binding"/>
    <property type="evidence" value="ECO:0007669"/>
    <property type="project" value="UniProtKB-KW"/>
</dbReference>
<evidence type="ECO:0000256" key="1">
    <source>
        <dbReference type="ARBA" id="ARBA00022723"/>
    </source>
</evidence>
<dbReference type="Pfam" id="PF00330">
    <property type="entry name" value="Aconitase"/>
    <property type="match status" value="1"/>
</dbReference>
<reference evidence="6" key="1">
    <citation type="journal article" date="2014" name="Front. Microbiol.">
        <title>High frequency of phylogenetically diverse reductive dehalogenase-homologous genes in deep subseafloor sedimentary metagenomes.</title>
        <authorList>
            <person name="Kawai M."/>
            <person name="Futagami T."/>
            <person name="Toyoda A."/>
            <person name="Takaki Y."/>
            <person name="Nishi S."/>
            <person name="Hori S."/>
            <person name="Arai W."/>
            <person name="Tsubouchi T."/>
            <person name="Morono Y."/>
            <person name="Uchiyama I."/>
            <person name="Ito T."/>
            <person name="Fujiyama A."/>
            <person name="Inagaki F."/>
            <person name="Takami H."/>
        </authorList>
    </citation>
    <scope>NUCLEOTIDE SEQUENCE</scope>
    <source>
        <strain evidence="6">Expedition CK06-06</strain>
    </source>
</reference>
<dbReference type="InterPro" id="IPR001030">
    <property type="entry name" value="Acoase/IPM_deHydtase_lsu_aba"/>
</dbReference>
<dbReference type="SUPFAM" id="SSF53732">
    <property type="entry name" value="Aconitase iron-sulfur domain"/>
    <property type="match status" value="1"/>
</dbReference>
<evidence type="ECO:0000256" key="4">
    <source>
        <dbReference type="ARBA" id="ARBA00023239"/>
    </source>
</evidence>
<protein>
    <recommendedName>
        <fullName evidence="5">Aconitase/3-isopropylmalate dehydratase large subunit alpha/beta/alpha domain-containing protein</fullName>
    </recommendedName>
</protein>
<keyword evidence="3" id="KW-0411">Iron-sulfur</keyword>
<dbReference type="GO" id="GO:0016829">
    <property type="term" value="F:lyase activity"/>
    <property type="evidence" value="ECO:0007669"/>
    <property type="project" value="UniProtKB-KW"/>
</dbReference>
<evidence type="ECO:0000256" key="2">
    <source>
        <dbReference type="ARBA" id="ARBA00023004"/>
    </source>
</evidence>
<dbReference type="PANTHER" id="PTHR43822">
    <property type="entry name" value="HOMOACONITASE, MITOCHONDRIAL-RELATED"/>
    <property type="match status" value="1"/>
</dbReference>
<proteinExistence type="predicted"/>
<comment type="caution">
    <text evidence="6">The sequence shown here is derived from an EMBL/GenBank/DDBJ whole genome shotgun (WGS) entry which is preliminary data.</text>
</comment>
<dbReference type="EMBL" id="BARS01038139">
    <property type="protein sequence ID" value="GAG19198.1"/>
    <property type="molecule type" value="Genomic_DNA"/>
</dbReference>
<dbReference type="Gene3D" id="3.30.499.10">
    <property type="entry name" value="Aconitase, domain 3"/>
    <property type="match status" value="1"/>
</dbReference>
<dbReference type="GO" id="GO:0046872">
    <property type="term" value="F:metal ion binding"/>
    <property type="evidence" value="ECO:0007669"/>
    <property type="project" value="UniProtKB-KW"/>
</dbReference>
<accession>X0W3K0</accession>
<dbReference type="InterPro" id="IPR050067">
    <property type="entry name" value="IPM_dehydratase_rel_enz"/>
</dbReference>
<evidence type="ECO:0000313" key="6">
    <source>
        <dbReference type="EMBL" id="GAG19198.1"/>
    </source>
</evidence>
<keyword evidence="2" id="KW-0408">Iron</keyword>
<keyword evidence="1" id="KW-0479">Metal-binding</keyword>
<feature type="non-terminal residue" evidence="6">
    <location>
        <position position="126"/>
    </location>
</feature>
<name>X0W3K0_9ZZZZ</name>
<dbReference type="AlphaFoldDB" id="X0W3K0"/>
<evidence type="ECO:0000256" key="3">
    <source>
        <dbReference type="ARBA" id="ARBA00023014"/>
    </source>
</evidence>
<evidence type="ECO:0000259" key="5">
    <source>
        <dbReference type="Pfam" id="PF00330"/>
    </source>
</evidence>
<gene>
    <name evidence="6" type="ORF">S01H1_58386</name>
</gene>
<sequence>MTGSTISERILAAHSGKDKVSPGEFLNVRVDLVMANDITAPIAIREFERIGVKSVFDPKRVVMVPDHFVPNKDIPSAEQAKLMRDFAWEQGVIYFEVGSGGIEHVLLPEKGLVLPGDVVVGADSHT</sequence>
<organism evidence="6">
    <name type="scientific">marine sediment metagenome</name>
    <dbReference type="NCBI Taxonomy" id="412755"/>
    <lineage>
        <taxon>unclassified sequences</taxon>
        <taxon>metagenomes</taxon>
        <taxon>ecological metagenomes</taxon>
    </lineage>
</organism>
<feature type="domain" description="Aconitase/3-isopropylmalate dehydratase large subunit alpha/beta/alpha" evidence="5">
    <location>
        <begin position="9"/>
        <end position="126"/>
    </location>
</feature>
<dbReference type="InterPro" id="IPR036008">
    <property type="entry name" value="Aconitase_4Fe-4S_dom"/>
</dbReference>
<dbReference type="GO" id="GO:0043436">
    <property type="term" value="P:oxoacid metabolic process"/>
    <property type="evidence" value="ECO:0007669"/>
    <property type="project" value="UniProtKB-ARBA"/>
</dbReference>
<dbReference type="InterPro" id="IPR015931">
    <property type="entry name" value="Acnase/IPM_dHydase_lsu_aba_1/3"/>
</dbReference>
<keyword evidence="4" id="KW-0456">Lyase</keyword>